<evidence type="ECO:0000256" key="1">
    <source>
        <dbReference type="ARBA" id="ARBA00007209"/>
    </source>
</evidence>
<comment type="subcellular location">
    <subcellularLocation>
        <location evidence="4">Cytoplasm</location>
        <location evidence="4">Cytoskeleton</location>
        <location evidence="4">Cilium axoneme</location>
    </subcellularLocation>
</comment>
<keyword evidence="4" id="KW-0969">Cilium</keyword>
<dbReference type="PANTHER" id="PTHR19960">
    <property type="entry name" value="TEKTIN"/>
    <property type="match status" value="1"/>
</dbReference>
<keyword evidence="3 5" id="KW-0175">Coiled coil</keyword>
<dbReference type="Pfam" id="PF03148">
    <property type="entry name" value="Tektin"/>
    <property type="match status" value="1"/>
</dbReference>
<evidence type="ECO:0000256" key="5">
    <source>
        <dbReference type="SAM" id="Coils"/>
    </source>
</evidence>
<dbReference type="Proteomes" id="UP000829999">
    <property type="component" value="Chromosome 14"/>
</dbReference>
<dbReference type="RefSeq" id="XP_050554257.1">
    <property type="nucleotide sequence ID" value="XM_050698300.1"/>
</dbReference>
<dbReference type="GO" id="GO:0005930">
    <property type="term" value="C:axoneme"/>
    <property type="evidence" value="ECO:0007669"/>
    <property type="project" value="UniProtKB-SubCell"/>
</dbReference>
<dbReference type="GeneID" id="126911378"/>
<dbReference type="InterPro" id="IPR048256">
    <property type="entry name" value="Tektin-like"/>
</dbReference>
<dbReference type="OrthoDB" id="5788000at2759"/>
<dbReference type="GO" id="GO:0060271">
    <property type="term" value="P:cilium assembly"/>
    <property type="evidence" value="ECO:0007669"/>
    <property type="project" value="UniProtKB-UniRule"/>
</dbReference>
<dbReference type="GO" id="GO:0005634">
    <property type="term" value="C:nucleus"/>
    <property type="evidence" value="ECO:0007669"/>
    <property type="project" value="TreeGrafter"/>
</dbReference>
<name>A0A9R0DVB1_SPOFR</name>
<reference evidence="7" key="1">
    <citation type="submission" date="2025-08" db="UniProtKB">
        <authorList>
            <consortium name="RefSeq"/>
        </authorList>
    </citation>
    <scope>IDENTIFICATION</scope>
    <source>
        <tissue evidence="7">Whole larval tissue</tissue>
    </source>
</reference>
<dbReference type="PANTHER" id="PTHR19960:SF12">
    <property type="entry name" value="TEKTIN-4"/>
    <property type="match status" value="1"/>
</dbReference>
<accession>A0A9R0DVB1</accession>
<organism evidence="6 7">
    <name type="scientific">Spodoptera frugiperda</name>
    <name type="common">Fall armyworm</name>
    <dbReference type="NCBI Taxonomy" id="7108"/>
    <lineage>
        <taxon>Eukaryota</taxon>
        <taxon>Metazoa</taxon>
        <taxon>Ecdysozoa</taxon>
        <taxon>Arthropoda</taxon>
        <taxon>Hexapoda</taxon>
        <taxon>Insecta</taxon>
        <taxon>Pterygota</taxon>
        <taxon>Neoptera</taxon>
        <taxon>Endopterygota</taxon>
        <taxon>Lepidoptera</taxon>
        <taxon>Glossata</taxon>
        <taxon>Ditrysia</taxon>
        <taxon>Noctuoidea</taxon>
        <taxon>Noctuidae</taxon>
        <taxon>Amphipyrinae</taxon>
        <taxon>Spodoptera</taxon>
    </lineage>
</organism>
<feature type="coiled-coil region" evidence="5">
    <location>
        <begin position="81"/>
        <end position="108"/>
    </location>
</feature>
<dbReference type="GO" id="GO:0060294">
    <property type="term" value="P:cilium movement involved in cell motility"/>
    <property type="evidence" value="ECO:0007669"/>
    <property type="project" value="UniProtKB-UniRule"/>
</dbReference>
<evidence type="ECO:0000313" key="6">
    <source>
        <dbReference type="Proteomes" id="UP000829999"/>
    </source>
</evidence>
<dbReference type="GO" id="GO:0015630">
    <property type="term" value="C:microtubule cytoskeleton"/>
    <property type="evidence" value="ECO:0007669"/>
    <property type="project" value="UniProtKB-UniRule"/>
</dbReference>
<feature type="coiled-coil region" evidence="5">
    <location>
        <begin position="268"/>
        <end position="302"/>
    </location>
</feature>
<evidence type="ECO:0000256" key="2">
    <source>
        <dbReference type="ARBA" id="ARBA00022490"/>
    </source>
</evidence>
<dbReference type="InterPro" id="IPR000435">
    <property type="entry name" value="Tektins"/>
</dbReference>
<protein>
    <recommendedName>
        <fullName evidence="4">Tektin</fullName>
    </recommendedName>
</protein>
<sequence>MTTAEKGDYLSFGDRNNGLSTIKTWHEHNQMVLKGDIIRTTDKNTAITKNSIIKVNHTSCEDYSDSTDQLKHRARHINYWKAELERAIRDMDAEINVLEAQRQQLKNAMDTLRIPEYINEECLDLRRMRMQSDLIYDEPQEDLFTESALIENVKKLHRDLLRDVEYQLDMNVASKNWLERDWSDKQLAFKYESENAYLETKAVNVKDSAGATRLSEGQSNVPSWEQFTINALNEFKISIDKSKALRAKVDAVLINTSRDLRSQDIKVNNSLSERIARTEQVKTELENQLKLTLEKIVETENILEMLHEEMLKVSQRIQVAQTRLNTKNCRPNVENCREGSLVALIEEVRDLNDSMSLLQKRSLETEKLRAELIHERSILENEIIVKKKTLHLDNERCLFLRSHYQSAEKMCGF</sequence>
<evidence type="ECO:0000313" key="7">
    <source>
        <dbReference type="RefSeq" id="XP_050554257.1"/>
    </source>
</evidence>
<keyword evidence="4" id="KW-0966">Cell projection</keyword>
<keyword evidence="4" id="KW-0282">Flagellum</keyword>
<comment type="similarity">
    <text evidence="1 4">Belongs to the tektin family.</text>
</comment>
<evidence type="ECO:0000256" key="3">
    <source>
        <dbReference type="ARBA" id="ARBA00023054"/>
    </source>
</evidence>
<keyword evidence="2" id="KW-0963">Cytoplasm</keyword>
<dbReference type="AlphaFoldDB" id="A0A9R0DVB1"/>
<proteinExistence type="inferred from homology"/>
<keyword evidence="6" id="KW-1185">Reference proteome</keyword>
<dbReference type="PRINTS" id="PR00511">
    <property type="entry name" value="TEKTIN"/>
</dbReference>
<evidence type="ECO:0000256" key="4">
    <source>
        <dbReference type="RuleBase" id="RU367040"/>
    </source>
</evidence>
<gene>
    <name evidence="7" type="primary">LOC126911378</name>
</gene>